<name>A0ABQ9I970_9NEOP</name>
<accession>A0ABQ9I970</accession>
<protein>
    <submittedName>
        <fullName evidence="1">Uncharacterized protein</fullName>
    </submittedName>
</protein>
<dbReference type="EMBL" id="JARBHB010000002">
    <property type="protein sequence ID" value="KAJ8893194.1"/>
    <property type="molecule type" value="Genomic_DNA"/>
</dbReference>
<proteinExistence type="predicted"/>
<reference evidence="1 2" key="1">
    <citation type="submission" date="2023-02" db="EMBL/GenBank/DDBJ databases">
        <title>LHISI_Scaffold_Assembly.</title>
        <authorList>
            <person name="Stuart O.P."/>
            <person name="Cleave R."/>
            <person name="Magrath M.J.L."/>
            <person name="Mikheyev A.S."/>
        </authorList>
    </citation>
    <scope>NUCLEOTIDE SEQUENCE [LARGE SCALE GENOMIC DNA]</scope>
    <source>
        <strain evidence="1">Daus_M_001</strain>
        <tissue evidence="1">Leg muscle</tissue>
    </source>
</reference>
<evidence type="ECO:0000313" key="2">
    <source>
        <dbReference type="Proteomes" id="UP001159363"/>
    </source>
</evidence>
<comment type="caution">
    <text evidence="1">The sequence shown here is derived from an EMBL/GenBank/DDBJ whole genome shotgun (WGS) entry which is preliminary data.</text>
</comment>
<keyword evidence="2" id="KW-1185">Reference proteome</keyword>
<organism evidence="1 2">
    <name type="scientific">Dryococelus australis</name>
    <dbReference type="NCBI Taxonomy" id="614101"/>
    <lineage>
        <taxon>Eukaryota</taxon>
        <taxon>Metazoa</taxon>
        <taxon>Ecdysozoa</taxon>
        <taxon>Arthropoda</taxon>
        <taxon>Hexapoda</taxon>
        <taxon>Insecta</taxon>
        <taxon>Pterygota</taxon>
        <taxon>Neoptera</taxon>
        <taxon>Polyneoptera</taxon>
        <taxon>Phasmatodea</taxon>
        <taxon>Verophasmatodea</taxon>
        <taxon>Anareolatae</taxon>
        <taxon>Phasmatidae</taxon>
        <taxon>Eurycanthinae</taxon>
        <taxon>Dryococelus</taxon>
    </lineage>
</organism>
<dbReference type="Proteomes" id="UP001159363">
    <property type="component" value="Chromosome 2"/>
</dbReference>
<sequence>MATGPLLIGEGSHSPTIHMSSCIGLMDVSVSGDKRRTDSLHPLLDEHKVVEAVLWSGEYPYGSGYPSGGDISAPDQATDRSSNCCPGCEGHLPWILEGGHNNVIRLRAACSKRRTDAKGSTSIELSATASSKQNIMTCSLEDGAVGIPEVYRRVNFEDTSVALYIEVLRVDEGEARVVLSITRMQVRGNGRSPREPVDQRLGAAPLRIEPGSPREKVISYDRYTTVPPFIGAMLGRAFRWLGNLATKHKYTPVKRATGGWKVVESAGKPTPSHPFLHSFLRPSPTHAYLYCSSDVVGIGAPCCVYIAALISPCLLPCQYGGNLSPLLMLRLSAEGEPEFNNYFYVLEDDTCERKNGYICTWSGLCGRRLRLIHTDSIIVVVVSVYLMMKLKNPTLNQTTDCVKREYEARDIAYFIHLDAQRKRNRRILDSLPVIFPETVWPAAKAAETKRPGDRASCQSLLRVPKRF</sequence>
<evidence type="ECO:0000313" key="1">
    <source>
        <dbReference type="EMBL" id="KAJ8893194.1"/>
    </source>
</evidence>
<gene>
    <name evidence="1" type="ORF">PR048_005779</name>
</gene>